<evidence type="ECO:0000313" key="2">
    <source>
        <dbReference type="Proteomes" id="UP000501705"/>
    </source>
</evidence>
<dbReference type="RefSeq" id="WP_167460444.1">
    <property type="nucleotide sequence ID" value="NZ_CP046171.1"/>
</dbReference>
<gene>
    <name evidence="1" type="ORF">F5X71_02295</name>
</gene>
<name>A0A6G9XK72_NOCBR</name>
<accession>A0A6G9XK72</accession>
<dbReference type="EMBL" id="CP046171">
    <property type="protein sequence ID" value="QIS01298.1"/>
    <property type="molecule type" value="Genomic_DNA"/>
</dbReference>
<evidence type="ECO:0000313" key="1">
    <source>
        <dbReference type="EMBL" id="QIS01298.1"/>
    </source>
</evidence>
<proteinExistence type="predicted"/>
<protein>
    <submittedName>
        <fullName evidence="1">Uncharacterized protein</fullName>
    </submittedName>
</protein>
<organism evidence="1 2">
    <name type="scientific">Nocardia brasiliensis</name>
    <dbReference type="NCBI Taxonomy" id="37326"/>
    <lineage>
        <taxon>Bacteria</taxon>
        <taxon>Bacillati</taxon>
        <taxon>Actinomycetota</taxon>
        <taxon>Actinomycetes</taxon>
        <taxon>Mycobacteriales</taxon>
        <taxon>Nocardiaceae</taxon>
        <taxon>Nocardia</taxon>
    </lineage>
</organism>
<reference evidence="1 2" key="1">
    <citation type="journal article" date="2019" name="ACS Chem. Biol.">
        <title>Identification and Mobilization of a Cryptic Antibiotic Biosynthesis Gene Locus from a Human-Pathogenic Nocardia Isolate.</title>
        <authorList>
            <person name="Herisse M."/>
            <person name="Ishida K."/>
            <person name="Porter J.L."/>
            <person name="Howden B."/>
            <person name="Hertweck C."/>
            <person name="Stinear T.P."/>
            <person name="Pidot S.J."/>
        </authorList>
    </citation>
    <scope>NUCLEOTIDE SEQUENCE [LARGE SCALE GENOMIC DNA]</scope>
    <source>
        <strain evidence="1 2">AUSMDU00024985</strain>
    </source>
</reference>
<dbReference type="AlphaFoldDB" id="A0A6G9XK72"/>
<dbReference type="Proteomes" id="UP000501705">
    <property type="component" value="Chromosome"/>
</dbReference>
<sequence length="98" mass="10571">MHAVGSARLDTRAMSAARRLEFGHVGRWSAARHRDLDDDNRTETVAVEIDPGDGSSLVVFVPADDGGLPSAFQPDDQVCLVLPEDISAMYPPVDPRLA</sequence>